<dbReference type="SUPFAM" id="SSF56300">
    <property type="entry name" value="Metallo-dependent phosphatases"/>
    <property type="match status" value="1"/>
</dbReference>
<dbReference type="Gene3D" id="3.60.21.10">
    <property type="match status" value="1"/>
</dbReference>
<protein>
    <recommendedName>
        <fullName evidence="1">Calcineurin-like phosphoesterase domain-containing protein</fullName>
    </recommendedName>
</protein>
<dbReference type="InterPro" id="IPR004843">
    <property type="entry name" value="Calcineurin-like_PHP"/>
</dbReference>
<dbReference type="CDD" id="cd07379">
    <property type="entry name" value="MPP_239FB"/>
    <property type="match status" value="1"/>
</dbReference>
<sequence length="301" mass="34208">MFGHPRSGLDALLHRPKPTQWQLFIASPCKFLARLLYDLQQQRHTRNRRSRGTKVICISNTHNNQPEVPYGDILIHAGDLTQGGTLDEMSTAFSWLRTFPHPSKVIIAGNHDVCLESEERAKLEWKGITYLQDSATEVSLPGGSSQWVYGSAWTPTPGAWAFQYARHEDPWTDCLDMRCNILVTHMPPRFRLDVAGYGDDNLLRELWRTRPRLYFFGHVHAGYGRELVVYDRFQALYEKICRGPSGWIGGVKAVFDLIKMSARFIGFRACSRGESGTVLVNAAIVGGLKDTERREPVIEYL</sequence>
<gene>
    <name evidence="2" type="ORF">N7G274_002846</name>
</gene>
<keyword evidence="3" id="KW-1185">Reference proteome</keyword>
<evidence type="ECO:0000313" key="3">
    <source>
        <dbReference type="Proteomes" id="UP001590950"/>
    </source>
</evidence>
<dbReference type="PANTHER" id="PTHR12905">
    <property type="entry name" value="METALLOPHOSPHOESTERASE"/>
    <property type="match status" value="1"/>
</dbReference>
<dbReference type="InterPro" id="IPR051693">
    <property type="entry name" value="UPF0046_metallophosphoest"/>
</dbReference>
<dbReference type="Proteomes" id="UP001590950">
    <property type="component" value="Unassembled WGS sequence"/>
</dbReference>
<dbReference type="InterPro" id="IPR029052">
    <property type="entry name" value="Metallo-depent_PP-like"/>
</dbReference>
<comment type="caution">
    <text evidence="2">The sequence shown here is derived from an EMBL/GenBank/DDBJ whole genome shotgun (WGS) entry which is preliminary data.</text>
</comment>
<name>A0ABR4AHS4_9LECA</name>
<dbReference type="PANTHER" id="PTHR12905:SF18">
    <property type="entry name" value="ESTER HYDROLASE, PUTATIVE (AFU_ORTHOLOGUE AFUA_4G03130)-RELATED"/>
    <property type="match status" value="1"/>
</dbReference>
<evidence type="ECO:0000259" key="1">
    <source>
        <dbReference type="Pfam" id="PF00149"/>
    </source>
</evidence>
<accession>A0ABR4AHS4</accession>
<organism evidence="2 3">
    <name type="scientific">Stereocaulon virgatum</name>
    <dbReference type="NCBI Taxonomy" id="373712"/>
    <lineage>
        <taxon>Eukaryota</taxon>
        <taxon>Fungi</taxon>
        <taxon>Dikarya</taxon>
        <taxon>Ascomycota</taxon>
        <taxon>Pezizomycotina</taxon>
        <taxon>Lecanoromycetes</taxon>
        <taxon>OSLEUM clade</taxon>
        <taxon>Lecanoromycetidae</taxon>
        <taxon>Lecanorales</taxon>
        <taxon>Lecanorineae</taxon>
        <taxon>Stereocaulaceae</taxon>
        <taxon>Stereocaulon</taxon>
    </lineage>
</organism>
<proteinExistence type="predicted"/>
<dbReference type="EMBL" id="JBEFKJ010000008">
    <property type="protein sequence ID" value="KAL2045071.1"/>
    <property type="molecule type" value="Genomic_DNA"/>
</dbReference>
<feature type="domain" description="Calcineurin-like phosphoesterase" evidence="1">
    <location>
        <begin position="72"/>
        <end position="221"/>
    </location>
</feature>
<reference evidence="2 3" key="1">
    <citation type="submission" date="2024-09" db="EMBL/GenBank/DDBJ databases">
        <title>Rethinking Asexuality: The Enigmatic Case of Functional Sexual Genes in Lepraria (Stereocaulaceae).</title>
        <authorList>
            <person name="Doellman M."/>
            <person name="Sun Y."/>
            <person name="Barcenas-Pena A."/>
            <person name="Lumbsch H.T."/>
            <person name="Grewe F."/>
        </authorList>
    </citation>
    <scope>NUCLEOTIDE SEQUENCE [LARGE SCALE GENOMIC DNA]</scope>
    <source>
        <strain evidence="2 3">Mercado 3170</strain>
    </source>
</reference>
<evidence type="ECO:0000313" key="2">
    <source>
        <dbReference type="EMBL" id="KAL2045071.1"/>
    </source>
</evidence>
<dbReference type="Pfam" id="PF00149">
    <property type="entry name" value="Metallophos"/>
    <property type="match status" value="1"/>
</dbReference>